<protein>
    <submittedName>
        <fullName evidence="1">Putative metal-binding protein</fullName>
    </submittedName>
</protein>
<dbReference type="Gene3D" id="1.20.1270.110">
    <property type="entry name" value="Uncharacterised protein family UPF0058"/>
    <property type="match status" value="1"/>
</dbReference>
<organism evidence="1 2">
    <name type="scientific">Halapricum desulfuricans</name>
    <dbReference type="NCBI Taxonomy" id="2841257"/>
    <lineage>
        <taxon>Archaea</taxon>
        <taxon>Methanobacteriati</taxon>
        <taxon>Methanobacteriota</taxon>
        <taxon>Stenosarchaea group</taxon>
        <taxon>Halobacteria</taxon>
        <taxon>Halobacteriales</taxon>
        <taxon>Haloarculaceae</taxon>
        <taxon>Halapricum</taxon>
    </lineage>
</organism>
<name>A0A897MS93_9EURY</name>
<dbReference type="EMBL" id="CP064787">
    <property type="protein sequence ID" value="QSG05010.1"/>
    <property type="molecule type" value="Genomic_DNA"/>
</dbReference>
<evidence type="ECO:0000313" key="1">
    <source>
        <dbReference type="EMBL" id="QSG05010.1"/>
    </source>
</evidence>
<accession>A0A897MS93</accession>
<gene>
    <name evidence="1" type="ORF">HSR121_0655</name>
</gene>
<dbReference type="InterPro" id="IPR002753">
    <property type="entry name" value="UPF0058"/>
</dbReference>
<dbReference type="AlphaFoldDB" id="A0A897MS93"/>
<reference evidence="1" key="1">
    <citation type="submission" date="2020-11" db="EMBL/GenBank/DDBJ databases">
        <title>Carbohydrate-dependent, anaerobic sulfur respiration: A novel catabolism in halophilic archaea.</title>
        <authorList>
            <person name="Sorokin D.Y."/>
            <person name="Messina E."/>
            <person name="Smedile F."/>
            <person name="La Cono V."/>
            <person name="Hallsworth J.E."/>
            <person name="Yakimov M.M."/>
        </authorList>
    </citation>
    <scope>NUCLEOTIDE SEQUENCE</scope>
    <source>
        <strain evidence="1">HSR12-1</strain>
    </source>
</reference>
<evidence type="ECO:0000313" key="2">
    <source>
        <dbReference type="Proteomes" id="UP000663525"/>
    </source>
</evidence>
<proteinExistence type="predicted"/>
<dbReference type="InterPro" id="IPR036519">
    <property type="entry name" value="UPF0058_sf"/>
</dbReference>
<dbReference type="RefSeq" id="WP_229114591.1">
    <property type="nucleotide sequence ID" value="NZ_CP064787.1"/>
</dbReference>
<dbReference type="Proteomes" id="UP000663525">
    <property type="component" value="Chromosome"/>
</dbReference>
<dbReference type="GeneID" id="68854299"/>
<dbReference type="SUPFAM" id="SSF140371">
    <property type="entry name" value="Vng1086c-like"/>
    <property type="match status" value="1"/>
</dbReference>
<sequence>MRKKEYIYTHALLAEVTGYLIKNETMPADRLTAYSALETCPSSIHETKQKHREAVMALSSAIDRCLKEVPTDSHGQAVDQ</sequence>
<dbReference type="Pfam" id="PF01893">
    <property type="entry name" value="UPF0058"/>
    <property type="match status" value="1"/>
</dbReference>